<keyword evidence="5" id="KW-1185">Reference proteome</keyword>
<protein>
    <recommendedName>
        <fullName evidence="1">Myb-like domain-containing protein</fullName>
    </recommendedName>
</protein>
<reference evidence="2" key="2">
    <citation type="submission" date="2017-06" db="EMBL/GenBank/DDBJ databases">
        <title>The pomegranate genome and the genomics of punicalagin biosynthesis.</title>
        <authorList>
            <person name="Xu C."/>
        </authorList>
    </citation>
    <scope>NUCLEOTIDE SEQUENCE [LARGE SCALE GENOMIC DNA]</scope>
    <source>
        <tissue evidence="2">Fresh leaf</tissue>
    </source>
</reference>
<sequence>MDGDACLGSRHTRSLVAPDWSVTDSLILVNEMSTIDGDYLNALSSYQKWNVIAHNCTKLDVVRTLNQCRRKWESLLDDYGRIVEYKAQLSHDPY</sequence>
<reference evidence="3 5" key="3">
    <citation type="submission" date="2017-11" db="EMBL/GenBank/DDBJ databases">
        <title>De-novo sequencing of pomegranate (Punica granatum L.) genome.</title>
        <authorList>
            <person name="Akparov Z."/>
            <person name="Amiraslanov A."/>
            <person name="Hajiyeva S."/>
            <person name="Abbasov M."/>
            <person name="Kaur K."/>
            <person name="Hamwieh A."/>
            <person name="Solovyev V."/>
            <person name="Salamov A."/>
            <person name="Braich B."/>
            <person name="Kosarev P."/>
            <person name="Mahmoud A."/>
            <person name="Hajiyev E."/>
            <person name="Babayeva S."/>
            <person name="Izzatullayeva V."/>
            <person name="Mammadov A."/>
            <person name="Mammadov A."/>
            <person name="Sharifova S."/>
            <person name="Ojaghi J."/>
            <person name="Eynullazada K."/>
            <person name="Bayramov B."/>
            <person name="Abdulazimova A."/>
            <person name="Shahmuradov I."/>
        </authorList>
    </citation>
    <scope>NUCLEOTIDE SEQUENCE [LARGE SCALE GENOMIC DNA]</scope>
    <source>
        <strain evidence="3">AG2017</strain>
        <strain evidence="5">cv. AG2017</strain>
        <tissue evidence="3">Leaf</tissue>
    </source>
</reference>
<dbReference type="Proteomes" id="UP000233551">
    <property type="component" value="Unassembled WGS sequence"/>
</dbReference>
<reference evidence="4" key="1">
    <citation type="journal article" date="2017" name="Plant J.">
        <title>The pomegranate (Punica granatum L.) genome and the genomics of punicalagin biosynthesis.</title>
        <authorList>
            <person name="Qin G."/>
            <person name="Xu C."/>
            <person name="Ming R."/>
            <person name="Tang H."/>
            <person name="Guyot R."/>
            <person name="Kramer E.M."/>
            <person name="Hu Y."/>
            <person name="Yi X."/>
            <person name="Qi Y."/>
            <person name="Xu X."/>
            <person name="Gao Z."/>
            <person name="Pan H."/>
            <person name="Jian J."/>
            <person name="Tian Y."/>
            <person name="Yue Z."/>
            <person name="Xu Y."/>
        </authorList>
    </citation>
    <scope>NUCLEOTIDE SEQUENCE [LARGE SCALE GENOMIC DNA]</scope>
    <source>
        <strain evidence="4">cv. Dabenzi</strain>
    </source>
</reference>
<comment type="caution">
    <text evidence="2">The sequence shown here is derived from an EMBL/GenBank/DDBJ whole genome shotgun (WGS) entry which is preliminary data.</text>
</comment>
<evidence type="ECO:0000259" key="1">
    <source>
        <dbReference type="PROSITE" id="PS50090"/>
    </source>
</evidence>
<evidence type="ECO:0000313" key="2">
    <source>
        <dbReference type="EMBL" id="OWM75156.1"/>
    </source>
</evidence>
<dbReference type="AlphaFoldDB" id="A0A218WRA0"/>
<organism evidence="2 4">
    <name type="scientific">Punica granatum</name>
    <name type="common">Pomegranate</name>
    <dbReference type="NCBI Taxonomy" id="22663"/>
    <lineage>
        <taxon>Eukaryota</taxon>
        <taxon>Viridiplantae</taxon>
        <taxon>Streptophyta</taxon>
        <taxon>Embryophyta</taxon>
        <taxon>Tracheophyta</taxon>
        <taxon>Spermatophyta</taxon>
        <taxon>Magnoliopsida</taxon>
        <taxon>eudicotyledons</taxon>
        <taxon>Gunneridae</taxon>
        <taxon>Pentapetalae</taxon>
        <taxon>rosids</taxon>
        <taxon>malvids</taxon>
        <taxon>Myrtales</taxon>
        <taxon>Lythraceae</taxon>
        <taxon>Punica</taxon>
    </lineage>
</organism>
<evidence type="ECO:0000313" key="5">
    <source>
        <dbReference type="Proteomes" id="UP000233551"/>
    </source>
</evidence>
<dbReference type="STRING" id="22663.A0A218WRA0"/>
<dbReference type="PANTHER" id="PTHR33492">
    <property type="entry name" value="OSJNBA0043A12.37 PROTEIN-RELATED"/>
    <property type="match status" value="1"/>
</dbReference>
<dbReference type="Proteomes" id="UP000197138">
    <property type="component" value="Unassembled WGS sequence"/>
</dbReference>
<dbReference type="Gene3D" id="1.10.10.60">
    <property type="entry name" value="Homeodomain-like"/>
    <property type="match status" value="1"/>
</dbReference>
<accession>A0A218WRA0</accession>
<dbReference type="Pfam" id="PF13837">
    <property type="entry name" value="Myb_DNA-bind_4"/>
    <property type="match status" value="1"/>
</dbReference>
<dbReference type="InterPro" id="IPR044822">
    <property type="entry name" value="Myb_DNA-bind_4"/>
</dbReference>
<evidence type="ECO:0000313" key="3">
    <source>
        <dbReference type="EMBL" id="PKI58362.1"/>
    </source>
</evidence>
<dbReference type="EMBL" id="MTKT01003397">
    <property type="protein sequence ID" value="OWM75156.1"/>
    <property type="molecule type" value="Genomic_DNA"/>
</dbReference>
<dbReference type="EMBL" id="PGOL01001401">
    <property type="protein sequence ID" value="PKI58362.1"/>
    <property type="molecule type" value="Genomic_DNA"/>
</dbReference>
<evidence type="ECO:0000313" key="4">
    <source>
        <dbReference type="Proteomes" id="UP000197138"/>
    </source>
</evidence>
<proteinExistence type="predicted"/>
<dbReference type="PANTHER" id="PTHR33492:SF4">
    <property type="entry name" value="OS02G0174300 PROTEIN"/>
    <property type="match status" value="1"/>
</dbReference>
<feature type="domain" description="Myb-like" evidence="1">
    <location>
        <begin position="20"/>
        <end position="76"/>
    </location>
</feature>
<dbReference type="InterPro" id="IPR001005">
    <property type="entry name" value="SANT/Myb"/>
</dbReference>
<gene>
    <name evidence="2" type="ORF">CDL15_Pgr012642</name>
    <name evidence="3" type="ORF">CRG98_021237</name>
</gene>
<dbReference type="PROSITE" id="PS50090">
    <property type="entry name" value="MYB_LIKE"/>
    <property type="match status" value="1"/>
</dbReference>
<name>A0A218WRA0_PUNGR</name>